<protein>
    <recommendedName>
        <fullName evidence="3">DUF416 family protein</fullName>
    </recommendedName>
</protein>
<dbReference type="Proteomes" id="UP001596083">
    <property type="component" value="Unassembled WGS sequence"/>
</dbReference>
<evidence type="ECO:0000313" key="2">
    <source>
        <dbReference type="Proteomes" id="UP001596083"/>
    </source>
</evidence>
<evidence type="ECO:0008006" key="3">
    <source>
        <dbReference type="Google" id="ProtNLM"/>
    </source>
</evidence>
<gene>
    <name evidence="1" type="ORF">ACFP1Z_29840</name>
</gene>
<reference evidence="2" key="1">
    <citation type="journal article" date="2019" name="Int. J. Syst. Evol. Microbiol.">
        <title>The Global Catalogue of Microorganisms (GCM) 10K type strain sequencing project: providing services to taxonomists for standard genome sequencing and annotation.</title>
        <authorList>
            <consortium name="The Broad Institute Genomics Platform"/>
            <consortium name="The Broad Institute Genome Sequencing Center for Infectious Disease"/>
            <person name="Wu L."/>
            <person name="Ma J."/>
        </authorList>
    </citation>
    <scope>NUCLEOTIDE SEQUENCE [LARGE SCALE GENOMIC DNA]</scope>
    <source>
        <strain evidence="2">CGMCC 4.7304</strain>
    </source>
</reference>
<organism evidence="1 2">
    <name type="scientific">Streptomyces gamaensis</name>
    <dbReference type="NCBI Taxonomy" id="1763542"/>
    <lineage>
        <taxon>Bacteria</taxon>
        <taxon>Bacillati</taxon>
        <taxon>Actinomycetota</taxon>
        <taxon>Actinomycetes</taxon>
        <taxon>Kitasatosporales</taxon>
        <taxon>Streptomycetaceae</taxon>
        <taxon>Streptomyces</taxon>
    </lineage>
</organism>
<dbReference type="RefSeq" id="WP_390320827.1">
    <property type="nucleotide sequence ID" value="NZ_JBHSPB010000027.1"/>
</dbReference>
<sequence>MNMEIPPELRAISTASPQGLTLICAAAAERGAAFCRTLGAQEDLAWVERSLELAWAVAAGEPVQDECAEALDELDLESGCDEDDPSSPDFYVAQSVALVGNALAVSLHPSAAKAEMSVNTLKTLFSMLDFKLGGERTVIIRFGEATPPPGVLTRREIDAEWENIWQLTQRDEATVPHEAVVQARESARAFSGRAAEAITEVAELSNWDVPVTR</sequence>
<comment type="caution">
    <text evidence="1">The sequence shown here is derived from an EMBL/GenBank/DDBJ whole genome shotgun (WGS) entry which is preliminary data.</text>
</comment>
<evidence type="ECO:0000313" key="1">
    <source>
        <dbReference type="EMBL" id="MFC5724363.1"/>
    </source>
</evidence>
<dbReference type="EMBL" id="JBHSPB010000027">
    <property type="protein sequence ID" value="MFC5724363.1"/>
    <property type="molecule type" value="Genomic_DNA"/>
</dbReference>
<accession>A0ABW0Z8U2</accession>
<proteinExistence type="predicted"/>
<keyword evidence="2" id="KW-1185">Reference proteome</keyword>
<name>A0ABW0Z8U2_9ACTN</name>